<protein>
    <recommendedName>
        <fullName evidence="3">Asl1-like glycosyl hydrolase catalytic domain-containing protein</fullName>
    </recommendedName>
</protein>
<dbReference type="InterPro" id="IPR051923">
    <property type="entry name" value="Glycosyl_Hydrolase_39"/>
</dbReference>
<dbReference type="GO" id="GO:0004553">
    <property type="term" value="F:hydrolase activity, hydrolyzing O-glycosyl compounds"/>
    <property type="evidence" value="ECO:0007669"/>
    <property type="project" value="TreeGrafter"/>
</dbReference>
<dbReference type="HOGENOM" id="CLU_024858_0_0_0"/>
<evidence type="ECO:0000313" key="2">
    <source>
        <dbReference type="Proteomes" id="UP000027982"/>
    </source>
</evidence>
<dbReference type="eggNOG" id="COG3664">
    <property type="taxonomic scope" value="Bacteria"/>
</dbReference>
<organism evidence="1 2">
    <name type="scientific">Fimbriimonas ginsengisoli Gsoil 348</name>
    <dbReference type="NCBI Taxonomy" id="661478"/>
    <lineage>
        <taxon>Bacteria</taxon>
        <taxon>Bacillati</taxon>
        <taxon>Armatimonadota</taxon>
        <taxon>Fimbriimonadia</taxon>
        <taxon>Fimbriimonadales</taxon>
        <taxon>Fimbriimonadaceae</taxon>
        <taxon>Fimbriimonas</taxon>
    </lineage>
</organism>
<dbReference type="EMBL" id="CP007139">
    <property type="protein sequence ID" value="AIE84126.1"/>
    <property type="molecule type" value="Genomic_DNA"/>
</dbReference>
<dbReference type="STRING" id="661478.OP10G_0758"/>
<dbReference type="PANTHER" id="PTHR12631:SF10">
    <property type="entry name" value="BETA-XYLOSIDASE-LIKE PROTEIN-RELATED"/>
    <property type="match status" value="1"/>
</dbReference>
<dbReference type="Gene3D" id="3.20.20.80">
    <property type="entry name" value="Glycosidases"/>
    <property type="match status" value="1"/>
</dbReference>
<dbReference type="SUPFAM" id="SSF51445">
    <property type="entry name" value="(Trans)glycosidases"/>
    <property type="match status" value="1"/>
</dbReference>
<evidence type="ECO:0000313" key="1">
    <source>
        <dbReference type="EMBL" id="AIE84126.1"/>
    </source>
</evidence>
<accession>A0A068NKX6</accession>
<dbReference type="Proteomes" id="UP000027982">
    <property type="component" value="Chromosome"/>
</dbReference>
<dbReference type="RefSeq" id="WP_025227230.1">
    <property type="nucleotide sequence ID" value="NZ_CP007139.1"/>
</dbReference>
<gene>
    <name evidence="1" type="ORF">OP10G_0758</name>
</gene>
<proteinExistence type="predicted"/>
<dbReference type="InterPro" id="IPR017853">
    <property type="entry name" value="GH"/>
</dbReference>
<name>A0A068NKX6_FIMGI</name>
<dbReference type="OrthoDB" id="177731at2"/>
<dbReference type="KEGG" id="fgi:OP10G_0758"/>
<evidence type="ECO:0008006" key="3">
    <source>
        <dbReference type="Google" id="ProtNLM"/>
    </source>
</evidence>
<dbReference type="PANTHER" id="PTHR12631">
    <property type="entry name" value="ALPHA-L-IDURONIDASE"/>
    <property type="match status" value="1"/>
</dbReference>
<keyword evidence="2" id="KW-1185">Reference proteome</keyword>
<sequence length="427" mass="48257">MVLLLSLWLAACRGPKLKPLISDFIGLNTHTVQMRPELYAPVTKRLRDYHPVEWDLGPDTSQGTTFPSTRNGVNWNELYGKWIAAGYGIDASLQFESIAPEKWKDVKRDAFEYGRAFARAFGPSSSHPLVSSAEIGNEPEKYTDAQYRTMFESMARGLRAGDPKMLIASCAVAKGKEDRYSKDYENLRGLNDLCDVLNVHSYAFKEQWPTWRRSYPEDPSIRYLKQVQEVIDWRNANAPGKKVWVTEFGWDASTKPAPSTGDFSKWVGSTDTQQAQYLVRSFLVFAAMDVDRAYIFWFNDDDVPQLHGSSGLTRGFKPKPSFYAIAHLQKALGDYRFSRPLFQREGQAYAYEFRSDKNANDRIVAVWSPTGAERQATVTLPKLGKVVRAERMPLSQSPAESVPFTVAKDGSVTVSIGESPVYLWIQP</sequence>
<dbReference type="AlphaFoldDB" id="A0A068NKX6"/>
<reference evidence="1 2" key="1">
    <citation type="journal article" date="2014" name="PLoS ONE">
        <title>The first complete genome sequence of the class fimbriimonadia in the phylum armatimonadetes.</title>
        <authorList>
            <person name="Hu Z.Y."/>
            <person name="Wang Y.Z."/>
            <person name="Im W.T."/>
            <person name="Wang S.Y."/>
            <person name="Zhao G.P."/>
            <person name="Zheng H.J."/>
            <person name="Quan Z.X."/>
        </authorList>
    </citation>
    <scope>NUCLEOTIDE SEQUENCE [LARGE SCALE GENOMIC DNA]</scope>
    <source>
        <strain evidence="1">Gsoil 348</strain>
    </source>
</reference>